<accession>A0A147DN23</accession>
<dbReference type="PROSITE" id="PS00061">
    <property type="entry name" value="ADH_SHORT"/>
    <property type="match status" value="1"/>
</dbReference>
<evidence type="ECO:0000256" key="2">
    <source>
        <dbReference type="ARBA" id="ARBA00023002"/>
    </source>
</evidence>
<protein>
    <submittedName>
        <fullName evidence="3">Short-chain dehydrogenase</fullName>
    </submittedName>
</protein>
<dbReference type="STRING" id="465820.NS263_10145"/>
<dbReference type="PRINTS" id="PR00081">
    <property type="entry name" value="GDHRDH"/>
</dbReference>
<comment type="caution">
    <text evidence="3">The sequence shown here is derived from an EMBL/GenBank/DDBJ whole genome shotgun (WGS) entry which is preliminary data.</text>
</comment>
<dbReference type="InterPro" id="IPR002347">
    <property type="entry name" value="SDR_fam"/>
</dbReference>
<evidence type="ECO:0000256" key="1">
    <source>
        <dbReference type="ARBA" id="ARBA00006484"/>
    </source>
</evidence>
<proteinExistence type="inferred from homology"/>
<dbReference type="RefSeq" id="WP_058750479.1">
    <property type="nucleotide sequence ID" value="NZ_LDRC01000079.1"/>
</dbReference>
<evidence type="ECO:0000313" key="3">
    <source>
        <dbReference type="EMBL" id="KTR50404.1"/>
    </source>
</evidence>
<dbReference type="InterPro" id="IPR020904">
    <property type="entry name" value="Sc_DH/Rdtase_CS"/>
</dbReference>
<sequence>MTHRHPTSGPPTTRPLALVTGVGRRAGIGAAIASRLATDGWDLALSWWGPYDARVHGAADPDGVDAVVADAERAGARVTRLPVDLADPEQAAALVGRAEAEAGAPVTAVVMSHCESVDSDFATTTVESFDRHLAVNVRAPFLIVQAYARRLREGAAAPEDRRRVVALTSDHVGFNLPYGTSKGALDRLIVGAAIELGDVRVSANLVNPGPNDTGWMTDEIREAAVAQTPLGRPSMPTDTAALVGFLLGPDGGWVNGQLLKTDGGFSAK</sequence>
<reference evidence="3 4" key="1">
    <citation type="journal article" date="2016" name="Front. Microbiol.">
        <title>Genomic Resource of Rice Seed Associated Bacteria.</title>
        <authorList>
            <person name="Midha S."/>
            <person name="Bansal K."/>
            <person name="Sharma S."/>
            <person name="Kumar N."/>
            <person name="Patil P.P."/>
            <person name="Chaudhry V."/>
            <person name="Patil P.B."/>
        </authorList>
    </citation>
    <scope>NUCLEOTIDE SEQUENCE [LARGE SCALE GENOMIC DNA]</scope>
    <source>
        <strain evidence="3 4">NS359</strain>
    </source>
</reference>
<dbReference type="AlphaFoldDB" id="A0A147DN23"/>
<dbReference type="PATRIC" id="fig|465820.4.peg.3065"/>
<dbReference type="PANTHER" id="PTHR48107">
    <property type="entry name" value="NADPH-DEPENDENT ALDEHYDE REDUCTASE-LIKE PROTEIN, CHLOROPLASTIC-RELATED"/>
    <property type="match status" value="1"/>
</dbReference>
<dbReference type="GO" id="GO:0016614">
    <property type="term" value="F:oxidoreductase activity, acting on CH-OH group of donors"/>
    <property type="evidence" value="ECO:0007669"/>
    <property type="project" value="UniProtKB-ARBA"/>
</dbReference>
<gene>
    <name evidence="3" type="ORF">NS359_13680</name>
</gene>
<evidence type="ECO:0000313" key="4">
    <source>
        <dbReference type="Proteomes" id="UP000072763"/>
    </source>
</evidence>
<comment type="similarity">
    <text evidence="1">Belongs to the short-chain dehydrogenases/reductases (SDR) family.</text>
</comment>
<dbReference type="PANTHER" id="PTHR48107:SF7">
    <property type="entry name" value="RE15974P"/>
    <property type="match status" value="1"/>
</dbReference>
<dbReference type="InterPro" id="IPR036291">
    <property type="entry name" value="NAD(P)-bd_dom_sf"/>
</dbReference>
<dbReference type="Pfam" id="PF13561">
    <property type="entry name" value="adh_short_C2"/>
    <property type="match status" value="1"/>
</dbReference>
<organism evidence="3 4">
    <name type="scientific">Curtobacterium oceanosedimentum</name>
    <dbReference type="NCBI Taxonomy" id="465820"/>
    <lineage>
        <taxon>Bacteria</taxon>
        <taxon>Bacillati</taxon>
        <taxon>Actinomycetota</taxon>
        <taxon>Actinomycetes</taxon>
        <taxon>Micrococcales</taxon>
        <taxon>Microbacteriaceae</taxon>
        <taxon>Curtobacterium</taxon>
    </lineage>
</organism>
<dbReference type="Proteomes" id="UP000072763">
    <property type="component" value="Unassembled WGS sequence"/>
</dbReference>
<dbReference type="EMBL" id="LDRC01000079">
    <property type="protein sequence ID" value="KTR50404.1"/>
    <property type="molecule type" value="Genomic_DNA"/>
</dbReference>
<keyword evidence="2" id="KW-0560">Oxidoreductase</keyword>
<dbReference type="OrthoDB" id="9803333at2"/>
<dbReference type="Gene3D" id="3.40.50.720">
    <property type="entry name" value="NAD(P)-binding Rossmann-like Domain"/>
    <property type="match status" value="1"/>
</dbReference>
<dbReference type="SUPFAM" id="SSF51735">
    <property type="entry name" value="NAD(P)-binding Rossmann-fold domains"/>
    <property type="match status" value="1"/>
</dbReference>
<name>A0A147DN23_9MICO</name>